<dbReference type="InterPro" id="IPR058589">
    <property type="entry name" value="Mef1"/>
</dbReference>
<dbReference type="SMART" id="SM00607">
    <property type="entry name" value="FTP"/>
    <property type="match status" value="1"/>
</dbReference>
<dbReference type="Pfam" id="PF26376">
    <property type="entry name" value="Mef1"/>
    <property type="match status" value="1"/>
</dbReference>
<feature type="domain" description="F5/8 type C" evidence="9">
    <location>
        <begin position="942"/>
        <end position="1090"/>
    </location>
</feature>
<dbReference type="PANTHER" id="PTHR45713">
    <property type="entry name" value="FTP DOMAIN-CONTAINING PROTEIN"/>
    <property type="match status" value="1"/>
</dbReference>
<comment type="function">
    <text evidence="1">Acts as a defensive agent. Recognizes blood group fucosylated oligosaccharides including A, B, H and Lewis B-type antigens. Does not recognize Lewis A antigen and has low affinity for monovalent haptens.</text>
</comment>
<dbReference type="SUPFAM" id="SSF49785">
    <property type="entry name" value="Galactose-binding domain-like"/>
    <property type="match status" value="1"/>
</dbReference>
<evidence type="ECO:0000256" key="6">
    <source>
        <dbReference type="ARBA" id="ARBA00022734"/>
    </source>
</evidence>
<dbReference type="SUPFAM" id="SSF53474">
    <property type="entry name" value="alpha/beta-Hydrolases"/>
    <property type="match status" value="1"/>
</dbReference>
<name>A0ABW5L917_9FLAO</name>
<dbReference type="SUPFAM" id="SSF50370">
    <property type="entry name" value="Ricin B-like lectins"/>
    <property type="match status" value="1"/>
</dbReference>
<evidence type="ECO:0000313" key="11">
    <source>
        <dbReference type="Proteomes" id="UP001597319"/>
    </source>
</evidence>
<evidence type="ECO:0000259" key="9">
    <source>
        <dbReference type="PROSITE" id="PS50022"/>
    </source>
</evidence>
<evidence type="ECO:0000256" key="1">
    <source>
        <dbReference type="ARBA" id="ARBA00002219"/>
    </source>
</evidence>
<dbReference type="InterPro" id="IPR026444">
    <property type="entry name" value="Secre_tail"/>
</dbReference>
<dbReference type="InterPro" id="IPR008391">
    <property type="entry name" value="AXE1_dom"/>
</dbReference>
<comment type="caution">
    <text evidence="10">The sequence shown here is derived from an EMBL/GenBank/DDBJ whole genome shotgun (WGS) entry which is preliminary data.</text>
</comment>
<dbReference type="Gene3D" id="2.80.10.50">
    <property type="match status" value="1"/>
</dbReference>
<keyword evidence="11" id="KW-1185">Reference proteome</keyword>
<evidence type="ECO:0000313" key="10">
    <source>
        <dbReference type="EMBL" id="MFD2561368.1"/>
    </source>
</evidence>
<sequence>MKNHNQNVFAQFGSRLFDISKPLVLFILLLIASQTATFSQVSFEGSWGVTFPIFGGERLDTEINLNQKDYMSGAQEIVDELPTAGHVITNLSYFAHSHYFNTRANTNVDVANEIHPAMIPSVENDGVAVEAIQLLRNSGKKIILYISTNYLDRATGDLKEGWVNYYTTKFGGNEYLAYRHLIKGFVEAAAGYADGYWLDTTSALRGDGNFGDFVAMIREADPTALIASGGASRLTHNGEDVYVDSDGLNDTNPANYYVKLHDSNDPLPDFTDGHIVPLGQGAPPNSWSYEEFMIPNIMAEPFYTASNGKKVQKHGWFPIRERWHSPQVPIVFNTEEAYRFVRRITDYGGMITFANTNQTPNLGDGRAGHMMSDEMAIMKEINRRLLMNPKVDYVPYTRPEGASLVGETQYIEFPDIPTKHVGDADFIAATATSGLPVSFTSSNNNVAKIVNDKVRIVGPGKTTIRATQAGAGTFTSAVPAERPLVVVGDIKQDQVITFPPFPTIRLGDPDFDPGVTASSGLAVTYASGNTSVATIVNGKIRIVGEGRSYITASQAGNDIYNAAPDRSRVLTVLGDQNNETIGPWNVTELKEVPNWKTSDVDAQDGMIGMLYESIDYLGEKVEVFAYYSTPSGTPPAGGWPAVVYAHGGGGTAFPQVVKYWNDKGYAAISMDLEGQYPNNDPTPNPGPKRDGVWNDYRLPIEEQWYYHAIAQVMKGHSLIASFPEVNASKIGVMGSSWGGTITSTVMGVDNRLAWALPVYGGGFLSESDGHQGDAITSQEEADFVNTYYDGSAYFDNVTFPTLWLNGLNDFHFSLSVNQKSSQAVNGPANLLFVDNFAHGHLTWRNRDEVYRFANAVVNGGTALPQIENISINSNIGYVTASSAIGINSAQLFYTNDGDTIDLNDKSWESINATISGNTISAAIPTNAELIFFAVTDTQGYMATSEYISTLDSIDNGDNLALNGTASQSGTQNGGVAAYAIDGNTNGSFGADSVIAATGPNAWWEVDLGNEFSIDEIHVYNRTDACCIGRLTNFTVSVFDGDGNTTYSKTFTDIPNPLMIIEIPSATGQTVRVQSNEIPTMNLAEVEVYGTSISNTKLVHITKRNAKGYAIDGNWGGDNGQNIYLYSQNPNNENQQWIEIDRGNGYYSYQKKDTNFCMDGGNGGATRQNVYLWTCNENNQNQHWQKVDVGGGAFKLIKRNAPGFALDGASGGSNLQNVGLWNSSSTSQNLHWIITPIESDKDPDVIDTNEVLIYPNPVVDQVNISLDSTDTSRYTISDINGKIILKGMINEGAVSLDINRLERGLYLLKVSNRSKVFTGKIIKK</sequence>
<dbReference type="PANTHER" id="PTHR45713:SF6">
    <property type="entry name" value="F5_8 TYPE C DOMAIN-CONTAINING PROTEIN"/>
    <property type="match status" value="1"/>
</dbReference>
<dbReference type="InterPro" id="IPR008979">
    <property type="entry name" value="Galactose-bd-like_sf"/>
</dbReference>
<dbReference type="Gene3D" id="3.40.50.1820">
    <property type="entry name" value="alpha/beta hydrolase"/>
    <property type="match status" value="1"/>
</dbReference>
<keyword evidence="4" id="KW-0479">Metal-binding</keyword>
<dbReference type="Pfam" id="PF05448">
    <property type="entry name" value="AXE1"/>
    <property type="match status" value="1"/>
</dbReference>
<organism evidence="10 11">
    <name type="scientific">Aquimarina rubra</name>
    <dbReference type="NCBI Taxonomy" id="1920033"/>
    <lineage>
        <taxon>Bacteria</taxon>
        <taxon>Pseudomonadati</taxon>
        <taxon>Bacteroidota</taxon>
        <taxon>Flavobacteriia</taxon>
        <taxon>Flavobacteriales</taxon>
        <taxon>Flavobacteriaceae</taxon>
        <taxon>Aquimarina</taxon>
    </lineage>
</organism>
<dbReference type="EMBL" id="JBHULE010000002">
    <property type="protein sequence ID" value="MFD2561368.1"/>
    <property type="molecule type" value="Genomic_DNA"/>
</dbReference>
<gene>
    <name evidence="10" type="ORF">ACFSR1_01725</name>
</gene>
<dbReference type="PROSITE" id="PS50022">
    <property type="entry name" value="FA58C_3"/>
    <property type="match status" value="1"/>
</dbReference>
<keyword evidence="8" id="KW-1015">Disulfide bond</keyword>
<dbReference type="Pfam" id="PF18962">
    <property type="entry name" value="Por_Secre_tail"/>
    <property type="match status" value="1"/>
</dbReference>
<proteinExistence type="inferred from homology"/>
<dbReference type="Pfam" id="PF00652">
    <property type="entry name" value="Ricin_B_lectin"/>
    <property type="match status" value="1"/>
</dbReference>
<keyword evidence="6" id="KW-0430">Lectin</keyword>
<dbReference type="Gene3D" id="2.60.120.260">
    <property type="entry name" value="Galactose-binding domain-like"/>
    <property type="match status" value="1"/>
</dbReference>
<keyword evidence="7" id="KW-0106">Calcium</keyword>
<dbReference type="PROSITE" id="PS50231">
    <property type="entry name" value="RICIN_B_LECTIN"/>
    <property type="match status" value="1"/>
</dbReference>
<evidence type="ECO:0000256" key="5">
    <source>
        <dbReference type="ARBA" id="ARBA00022729"/>
    </source>
</evidence>
<dbReference type="InterPro" id="IPR035992">
    <property type="entry name" value="Ricin_B-like_lectins"/>
</dbReference>
<dbReference type="InterPro" id="IPR000772">
    <property type="entry name" value="Ricin_B_lectin"/>
</dbReference>
<dbReference type="NCBIfam" id="TIGR04183">
    <property type="entry name" value="Por_Secre_tail"/>
    <property type="match status" value="1"/>
</dbReference>
<keyword evidence="5" id="KW-0732">Signal</keyword>
<evidence type="ECO:0000256" key="2">
    <source>
        <dbReference type="ARBA" id="ARBA00010147"/>
    </source>
</evidence>
<dbReference type="RefSeq" id="WP_378289012.1">
    <property type="nucleotide sequence ID" value="NZ_JBHULE010000002.1"/>
</dbReference>
<dbReference type="Gene3D" id="2.60.40.1080">
    <property type="match status" value="1"/>
</dbReference>
<evidence type="ECO:0000256" key="7">
    <source>
        <dbReference type="ARBA" id="ARBA00022837"/>
    </source>
</evidence>
<evidence type="ECO:0000256" key="4">
    <source>
        <dbReference type="ARBA" id="ARBA00022723"/>
    </source>
</evidence>
<dbReference type="InterPro" id="IPR029058">
    <property type="entry name" value="AB_hydrolase_fold"/>
</dbReference>
<dbReference type="Pfam" id="PF22633">
    <property type="entry name" value="F5_F8_type_C_2"/>
    <property type="match status" value="1"/>
</dbReference>
<reference evidence="11" key="1">
    <citation type="journal article" date="2019" name="Int. J. Syst. Evol. Microbiol.">
        <title>The Global Catalogue of Microorganisms (GCM) 10K type strain sequencing project: providing services to taxonomists for standard genome sequencing and annotation.</title>
        <authorList>
            <consortium name="The Broad Institute Genomics Platform"/>
            <consortium name="The Broad Institute Genome Sequencing Center for Infectious Disease"/>
            <person name="Wu L."/>
            <person name="Ma J."/>
        </authorList>
    </citation>
    <scope>NUCLEOTIDE SEQUENCE [LARGE SCALE GENOMIC DNA]</scope>
    <source>
        <strain evidence="11">KCTC 52274</strain>
    </source>
</reference>
<protein>
    <submittedName>
        <fullName evidence="10">T9SS type A sorting domain-containing protein</fullName>
    </submittedName>
</protein>
<comment type="subunit">
    <text evidence="3">Homotrimer.</text>
</comment>
<dbReference type="InterPro" id="IPR000421">
    <property type="entry name" value="FA58C"/>
</dbReference>
<accession>A0ABW5L917</accession>
<evidence type="ECO:0000256" key="8">
    <source>
        <dbReference type="ARBA" id="ARBA00023157"/>
    </source>
</evidence>
<dbReference type="Proteomes" id="UP001597319">
    <property type="component" value="Unassembled WGS sequence"/>
</dbReference>
<comment type="similarity">
    <text evidence="2">Belongs to the fucolectin family.</text>
</comment>
<dbReference type="InterPro" id="IPR006585">
    <property type="entry name" value="FTP1"/>
</dbReference>
<dbReference type="CDD" id="cd00161">
    <property type="entry name" value="beta-trefoil_Ricin-like"/>
    <property type="match status" value="1"/>
</dbReference>
<dbReference type="InterPro" id="IPR051941">
    <property type="entry name" value="BG_Antigen-Binding_Lectin"/>
</dbReference>
<evidence type="ECO:0000256" key="3">
    <source>
        <dbReference type="ARBA" id="ARBA00011233"/>
    </source>
</evidence>